<gene>
    <name evidence="1" type="ORF">KSP39_PZI012757</name>
</gene>
<keyword evidence="2" id="KW-1185">Reference proteome</keyword>
<reference evidence="1 2" key="1">
    <citation type="journal article" date="2022" name="Nat. Plants">
        <title>Genomes of leafy and leafless Platanthera orchids illuminate the evolution of mycoheterotrophy.</title>
        <authorList>
            <person name="Li M.H."/>
            <person name="Liu K.W."/>
            <person name="Li Z."/>
            <person name="Lu H.C."/>
            <person name="Ye Q.L."/>
            <person name="Zhang D."/>
            <person name="Wang J.Y."/>
            <person name="Li Y.F."/>
            <person name="Zhong Z.M."/>
            <person name="Liu X."/>
            <person name="Yu X."/>
            <person name="Liu D.K."/>
            <person name="Tu X.D."/>
            <person name="Liu B."/>
            <person name="Hao Y."/>
            <person name="Liao X.Y."/>
            <person name="Jiang Y.T."/>
            <person name="Sun W.H."/>
            <person name="Chen J."/>
            <person name="Chen Y.Q."/>
            <person name="Ai Y."/>
            <person name="Zhai J.W."/>
            <person name="Wu S.S."/>
            <person name="Zhou Z."/>
            <person name="Hsiao Y.Y."/>
            <person name="Wu W.L."/>
            <person name="Chen Y.Y."/>
            <person name="Lin Y.F."/>
            <person name="Hsu J.L."/>
            <person name="Li C.Y."/>
            <person name="Wang Z.W."/>
            <person name="Zhao X."/>
            <person name="Zhong W.Y."/>
            <person name="Ma X.K."/>
            <person name="Ma L."/>
            <person name="Huang J."/>
            <person name="Chen G.Z."/>
            <person name="Huang M.Z."/>
            <person name="Huang L."/>
            <person name="Peng D.H."/>
            <person name="Luo Y.B."/>
            <person name="Zou S.Q."/>
            <person name="Chen S.P."/>
            <person name="Lan S."/>
            <person name="Tsai W.C."/>
            <person name="Van de Peer Y."/>
            <person name="Liu Z.J."/>
        </authorList>
    </citation>
    <scope>NUCLEOTIDE SEQUENCE [LARGE SCALE GENOMIC DNA]</scope>
    <source>
        <strain evidence="1">Lor287</strain>
    </source>
</reference>
<dbReference type="Proteomes" id="UP001418222">
    <property type="component" value="Unassembled WGS sequence"/>
</dbReference>
<sequence length="99" mass="11119">MARPPRHSSMMKTRLPRRCNIKICGVVTMMEARVIISARGEFLLASPLGVTPRPPPPSILFGATPARLPWCDSKEEGLLLRSVRRRRNRGERDSPTNLS</sequence>
<dbReference type="EMBL" id="JBBWWQ010000010">
    <property type="protein sequence ID" value="KAK8936683.1"/>
    <property type="molecule type" value="Genomic_DNA"/>
</dbReference>
<dbReference type="AlphaFoldDB" id="A0AAP0BEH8"/>
<accession>A0AAP0BEH8</accession>
<evidence type="ECO:0000313" key="1">
    <source>
        <dbReference type="EMBL" id="KAK8936683.1"/>
    </source>
</evidence>
<protein>
    <submittedName>
        <fullName evidence="1">Uncharacterized protein</fullName>
    </submittedName>
</protein>
<name>A0AAP0BEH8_9ASPA</name>
<proteinExistence type="predicted"/>
<evidence type="ECO:0000313" key="2">
    <source>
        <dbReference type="Proteomes" id="UP001418222"/>
    </source>
</evidence>
<comment type="caution">
    <text evidence="1">The sequence shown here is derived from an EMBL/GenBank/DDBJ whole genome shotgun (WGS) entry which is preliminary data.</text>
</comment>
<organism evidence="1 2">
    <name type="scientific">Platanthera zijinensis</name>
    <dbReference type="NCBI Taxonomy" id="2320716"/>
    <lineage>
        <taxon>Eukaryota</taxon>
        <taxon>Viridiplantae</taxon>
        <taxon>Streptophyta</taxon>
        <taxon>Embryophyta</taxon>
        <taxon>Tracheophyta</taxon>
        <taxon>Spermatophyta</taxon>
        <taxon>Magnoliopsida</taxon>
        <taxon>Liliopsida</taxon>
        <taxon>Asparagales</taxon>
        <taxon>Orchidaceae</taxon>
        <taxon>Orchidoideae</taxon>
        <taxon>Orchideae</taxon>
        <taxon>Orchidinae</taxon>
        <taxon>Platanthera</taxon>
    </lineage>
</organism>